<dbReference type="PROSITE" id="PS00107">
    <property type="entry name" value="PROTEIN_KINASE_ATP"/>
    <property type="match status" value="1"/>
</dbReference>
<feature type="compositionally biased region" description="Polar residues" evidence="7">
    <location>
        <begin position="1"/>
        <end position="21"/>
    </location>
</feature>
<keyword evidence="1" id="KW-0723">Serine/threonine-protein kinase</keyword>
<dbReference type="InterPro" id="IPR050494">
    <property type="entry name" value="Ser_Thr_dual-spec_kinase"/>
</dbReference>
<evidence type="ECO:0000256" key="2">
    <source>
        <dbReference type="ARBA" id="ARBA00022679"/>
    </source>
</evidence>
<evidence type="ECO:0000256" key="7">
    <source>
        <dbReference type="SAM" id="MobiDB-lite"/>
    </source>
</evidence>
<dbReference type="PANTHER" id="PTHR24058">
    <property type="entry name" value="DUAL SPECIFICITY PROTEIN KINASE"/>
    <property type="match status" value="1"/>
</dbReference>
<dbReference type="SUPFAM" id="SSF56112">
    <property type="entry name" value="Protein kinase-like (PK-like)"/>
    <property type="match status" value="1"/>
</dbReference>
<evidence type="ECO:0000313" key="9">
    <source>
        <dbReference type="Proteomes" id="UP000694865"/>
    </source>
</evidence>
<evidence type="ECO:0000259" key="8">
    <source>
        <dbReference type="PROSITE" id="PS50011"/>
    </source>
</evidence>
<dbReference type="InterPro" id="IPR008271">
    <property type="entry name" value="Ser/Thr_kinase_AS"/>
</dbReference>
<feature type="binding site" evidence="6">
    <location>
        <position position="215"/>
    </location>
    <ligand>
        <name>ATP</name>
        <dbReference type="ChEBI" id="CHEBI:30616"/>
    </ligand>
</feature>
<protein>
    <submittedName>
        <fullName evidence="10">Homeodomain-interacting protein kinase 2-like isoform X1</fullName>
    </submittedName>
</protein>
<dbReference type="Pfam" id="PF00069">
    <property type="entry name" value="Pkinase"/>
    <property type="match status" value="1"/>
</dbReference>
<accession>A0ABM0LYY9</accession>
<feature type="region of interest" description="Disordered" evidence="7">
    <location>
        <begin position="128"/>
        <end position="168"/>
    </location>
</feature>
<gene>
    <name evidence="10" type="primary">LOC100372205</name>
</gene>
<feature type="region of interest" description="Disordered" evidence="7">
    <location>
        <begin position="1"/>
        <end position="55"/>
    </location>
</feature>
<dbReference type="Proteomes" id="UP000694865">
    <property type="component" value="Unplaced"/>
</dbReference>
<dbReference type="CDD" id="cd14211">
    <property type="entry name" value="STKc_HIPK"/>
    <property type="match status" value="1"/>
</dbReference>
<keyword evidence="3 6" id="KW-0547">Nucleotide-binding</keyword>
<keyword evidence="9" id="KW-1185">Reference proteome</keyword>
<dbReference type="InterPro" id="IPR000719">
    <property type="entry name" value="Prot_kinase_dom"/>
</dbReference>
<feature type="region of interest" description="Disordered" evidence="7">
    <location>
        <begin position="894"/>
        <end position="939"/>
    </location>
</feature>
<feature type="compositionally biased region" description="Polar residues" evidence="7">
    <location>
        <begin position="911"/>
        <end position="928"/>
    </location>
</feature>
<feature type="compositionally biased region" description="Low complexity" evidence="7">
    <location>
        <begin position="128"/>
        <end position="167"/>
    </location>
</feature>
<dbReference type="Gene3D" id="3.30.200.20">
    <property type="entry name" value="Phosphorylase Kinase, domain 1"/>
    <property type="match status" value="1"/>
</dbReference>
<reference evidence="10" key="1">
    <citation type="submission" date="2025-08" db="UniProtKB">
        <authorList>
            <consortium name="RefSeq"/>
        </authorList>
    </citation>
    <scope>IDENTIFICATION</scope>
    <source>
        <tissue evidence="10">Testes</tissue>
    </source>
</reference>
<dbReference type="InterPro" id="IPR017441">
    <property type="entry name" value="Protein_kinase_ATP_BS"/>
</dbReference>
<name>A0ABM0LYY9_SACKO</name>
<feature type="compositionally biased region" description="Basic residues" evidence="7">
    <location>
        <begin position="900"/>
        <end position="910"/>
    </location>
</feature>
<evidence type="ECO:0000313" key="10">
    <source>
        <dbReference type="RefSeq" id="XP_006812980.1"/>
    </source>
</evidence>
<dbReference type="SMART" id="SM00220">
    <property type="entry name" value="S_TKc"/>
    <property type="match status" value="1"/>
</dbReference>
<evidence type="ECO:0000256" key="1">
    <source>
        <dbReference type="ARBA" id="ARBA00022527"/>
    </source>
</evidence>
<dbReference type="Gene3D" id="1.10.510.10">
    <property type="entry name" value="Transferase(Phosphotransferase) domain 1"/>
    <property type="match status" value="1"/>
</dbReference>
<proteinExistence type="predicted"/>
<organism evidence="9 10">
    <name type="scientific">Saccoglossus kowalevskii</name>
    <name type="common">Acorn worm</name>
    <dbReference type="NCBI Taxonomy" id="10224"/>
    <lineage>
        <taxon>Eukaryota</taxon>
        <taxon>Metazoa</taxon>
        <taxon>Hemichordata</taxon>
        <taxon>Enteropneusta</taxon>
        <taxon>Harrimaniidae</taxon>
        <taxon>Saccoglossus</taxon>
    </lineage>
</organism>
<evidence type="ECO:0000256" key="6">
    <source>
        <dbReference type="PROSITE-ProRule" id="PRU10141"/>
    </source>
</evidence>
<feature type="region of interest" description="Disordered" evidence="7">
    <location>
        <begin position="1046"/>
        <end position="1070"/>
    </location>
</feature>
<dbReference type="PROSITE" id="PS00108">
    <property type="entry name" value="PROTEIN_KINASE_ST"/>
    <property type="match status" value="1"/>
</dbReference>
<keyword evidence="5 6" id="KW-0067">ATP-binding</keyword>
<keyword evidence="2" id="KW-0808">Transferase</keyword>
<dbReference type="InterPro" id="IPR011009">
    <property type="entry name" value="Kinase-like_dom_sf"/>
</dbReference>
<evidence type="ECO:0000256" key="3">
    <source>
        <dbReference type="ARBA" id="ARBA00022741"/>
    </source>
</evidence>
<feature type="region of interest" description="Disordered" evidence="7">
    <location>
        <begin position="1258"/>
        <end position="1284"/>
    </location>
</feature>
<keyword evidence="4" id="KW-0418">Kinase</keyword>
<evidence type="ECO:0000256" key="5">
    <source>
        <dbReference type="ARBA" id="ARBA00022840"/>
    </source>
</evidence>
<feature type="compositionally biased region" description="Low complexity" evidence="7">
    <location>
        <begin position="619"/>
        <end position="633"/>
    </location>
</feature>
<feature type="compositionally biased region" description="Polar residues" evidence="7">
    <location>
        <begin position="37"/>
        <end position="50"/>
    </location>
</feature>
<evidence type="ECO:0000256" key="4">
    <source>
        <dbReference type="ARBA" id="ARBA00022777"/>
    </source>
</evidence>
<feature type="compositionally biased region" description="Basic and acidic residues" evidence="7">
    <location>
        <begin position="24"/>
        <end position="35"/>
    </location>
</feature>
<feature type="region of interest" description="Disordered" evidence="7">
    <location>
        <begin position="617"/>
        <end position="649"/>
    </location>
</feature>
<dbReference type="PANTHER" id="PTHR24058:SF17">
    <property type="entry name" value="HOMEODOMAIN INTERACTING PROTEIN KINASE, ISOFORM D"/>
    <property type="match status" value="1"/>
</dbReference>
<dbReference type="RefSeq" id="XP_006812980.1">
    <property type="nucleotide sequence ID" value="XM_006812917.1"/>
</dbReference>
<sequence length="1467" mass="163125">MSSQESCQTHFGSQTSAFSSVKKQRVESKDRKYDRNANPNTDSQQRPSRNPLTLVTPTVVAVPRTSKFTINKNVPVTPSKSFVRASTITLLDTYQKCGLKRKSEELDNSGQEQYVALTTATTSITANASSGHNKVATSTATTANAGSGHKTVATSTATTSKNSSSNSEGDYQLVQHEVLYSQTNRYEVLEFLGRGTFGQVVKAWKRGTNEIVAIKILKNHPSYARQGQIEVSILARLSAENADEFNFVRAYECFQHKNHTCLVFEMLEQNLYDFLKQSKFSPMPLKYIRPVTQQVLVALLKLKNLGLIHADLKPENIMLVDPLRQPYRVKVIDFGSASHVSKAVCSTYLQSRYYRAPEIILGLPFCEAIDMWSLGCVIAELFLGWPLYPGSSEYDQIRYISQTQGLPAEHLLSKATKTTRFFRRDINNDYPLWRIKTPNEHESETHIKSKEARKYIFNCLDDMVNVNFPNDLEGSELLAEKADRREFIDLLKRMLTIDADQRINPAEALNHPFIALSHLAEYGHCHVVKQSVQHMEVCRRPVHIYDNINTTSSTYTNFVPSAVGNLNITFNNQINALHNQATTTQSISTTRPGNPDFPFLQYHLQSGPYFPYQPPQVAQRLSQQLPQPVQQPRNGSQYPRPDPFQQSLGMSSFVCPPTYQGVPSPTKHPYPVRVDNPVPMVTQAHHTIQIQPQVFTQTSTLQNRHNTPVLAAHVGPPPPQPQPQHITLPMSLGSSTGTPGWAPGFVEQNGARVQNGTVYLTNAPVNSWPPNRQLFLSPWQQGASAVQQPVIPETMAATQPINETWRRSFVTAAPVTWRGSEDTGYISAEQSPALFQMDIADASLYDHFVDANGRPQFSTAYHPSSSHVTPMVALATQQHHHQAPWNLGLVRQQSLISQRQRSHHSSRKNNPKATSTRTSSMINSLSPQKNKRVKENTPPVVQPLVTTVSSTSMNHNPLSGQSGNALVEPRSKMVGLHKSTTHVSPKNSSSSYSRQRQTIVIADSPSPVSIITISSDSEDETVTQKRCQDKSCSACNSSDMAHSCSLSSSSVLSSSPDSRPHSQSSCSSFSISPLKDDVISVHQRKNVISCVTVHDSPEGTPESSRLLALDDDLIKIESCTSVDLDVRLDSKCHTKQEVSSVTVDTPVTLDKSEDVERKIEIIENKKVAHLHMVDIAPDDGGPPSPEFVMKTDHYGNTTNETHTRNTIEQKEISVSIHDNMKPLKTEHPTQLPDSGVKFVNLPPLEVDTSPGALRQVKNQAKATSLPNIHHSPTHPRQRPSTLNLQQSPYRQRPTMVNFVPRQQPLPALTHAQLAAANQPSQTVTADRNELYRRQPPYVSPTVTQPPFSLVHGNPSHKINAHSQVHHPVTGPLAPHQFVPYPYPTTAQGMNSPQGAGLPQIHQSPRHVQYKPTLPPHMQPQAMLQPTVPHTSQYRPLYINSPTAGVAYTLSPTKTRPYQYLYQTFTGD</sequence>
<dbReference type="PROSITE" id="PS50011">
    <property type="entry name" value="PROTEIN_KINASE_DOM"/>
    <property type="match status" value="1"/>
</dbReference>
<dbReference type="GeneID" id="100372205"/>
<feature type="domain" description="Protein kinase" evidence="8">
    <location>
        <begin position="186"/>
        <end position="514"/>
    </location>
</feature>